<name>A0A0T6LZA8_WENVI</name>
<keyword evidence="1" id="KW-0812">Transmembrane</keyword>
<keyword evidence="3" id="KW-1185">Reference proteome</keyword>
<dbReference type="eggNOG" id="ENOG5032Z7M">
    <property type="taxonomic scope" value="Bacteria"/>
</dbReference>
<proteinExistence type="predicted"/>
<dbReference type="STRING" id="76728.AQ490_01300"/>
<keyword evidence="1" id="KW-1133">Transmembrane helix</keyword>
<organism evidence="2 3">
    <name type="scientific">Wenjunlia vitaminophila</name>
    <name type="common">Streptomyces vitaminophilus</name>
    <dbReference type="NCBI Taxonomy" id="76728"/>
    <lineage>
        <taxon>Bacteria</taxon>
        <taxon>Bacillati</taxon>
        <taxon>Actinomycetota</taxon>
        <taxon>Actinomycetes</taxon>
        <taxon>Kitasatosporales</taxon>
        <taxon>Streptomycetaceae</taxon>
        <taxon>Wenjunlia</taxon>
    </lineage>
</organism>
<gene>
    <name evidence="2" type="ORF">AQ490_01300</name>
</gene>
<comment type="caution">
    <text evidence="2">The sequence shown here is derived from an EMBL/GenBank/DDBJ whole genome shotgun (WGS) entry which is preliminary data.</text>
</comment>
<dbReference type="Pfam" id="PF11292">
    <property type="entry name" value="DUF3093"/>
    <property type="match status" value="1"/>
</dbReference>
<dbReference type="RefSeq" id="WP_026219971.1">
    <property type="nucleotide sequence ID" value="NZ_LLZU01000001.1"/>
</dbReference>
<evidence type="ECO:0008006" key="4">
    <source>
        <dbReference type="Google" id="ProtNLM"/>
    </source>
</evidence>
<evidence type="ECO:0000313" key="2">
    <source>
        <dbReference type="EMBL" id="KRV51527.1"/>
    </source>
</evidence>
<reference evidence="2 3" key="1">
    <citation type="submission" date="2015-10" db="EMBL/GenBank/DDBJ databases">
        <title>Draft genome sequence of pyrrolomycin-producing Streptomyces vitaminophilus.</title>
        <authorList>
            <person name="Graham D.E."/>
            <person name="Mahan K.M."/>
            <person name="Klingeman D.M."/>
            <person name="Hettich R.L."/>
            <person name="Parry R.J."/>
        </authorList>
    </citation>
    <scope>NUCLEOTIDE SEQUENCE [LARGE SCALE GENOMIC DNA]</scope>
    <source>
        <strain evidence="2 3">ATCC 31673</strain>
    </source>
</reference>
<feature type="transmembrane region" description="Helical" evidence="1">
    <location>
        <begin position="38"/>
        <end position="58"/>
    </location>
</feature>
<dbReference type="PROSITE" id="PS51257">
    <property type="entry name" value="PROKAR_LIPOPROTEIN"/>
    <property type="match status" value="1"/>
</dbReference>
<dbReference type="Proteomes" id="UP000050867">
    <property type="component" value="Unassembled WGS sequence"/>
</dbReference>
<keyword evidence="1" id="KW-0472">Membrane</keyword>
<dbReference type="EMBL" id="LLZU01000001">
    <property type="protein sequence ID" value="KRV51527.1"/>
    <property type="molecule type" value="Genomic_DNA"/>
</dbReference>
<feature type="transmembrane region" description="Helical" evidence="1">
    <location>
        <begin position="12"/>
        <end position="32"/>
    </location>
</feature>
<sequence>MQSYEERLTVSRSWWVIALVTGACLGLVVLPLGTVPALLGLVGGVVAAAVAVSAYGSARIRVVQGSLVAGPARVPAYALGEAQALDPQEATAWRSHRADPRAFMLLRAYIPTAVRVEIVDPEDPTPYLYLSTRHPERLVAALGKAPDA</sequence>
<evidence type="ECO:0000313" key="3">
    <source>
        <dbReference type="Proteomes" id="UP000050867"/>
    </source>
</evidence>
<dbReference type="AlphaFoldDB" id="A0A0T6LZA8"/>
<protein>
    <recommendedName>
        <fullName evidence="4">DUF3093 domain-containing protein</fullName>
    </recommendedName>
</protein>
<accession>A0A0T6LZA8</accession>
<dbReference type="InterPro" id="IPR021443">
    <property type="entry name" value="DUF3093"/>
</dbReference>
<evidence type="ECO:0000256" key="1">
    <source>
        <dbReference type="SAM" id="Phobius"/>
    </source>
</evidence>
<dbReference type="OrthoDB" id="3217020at2"/>